<evidence type="ECO:0000256" key="6">
    <source>
        <dbReference type="ARBA" id="ARBA00048366"/>
    </source>
</evidence>
<dbReference type="STRING" id="338969.Rfer_4197"/>
<dbReference type="Pfam" id="PF01300">
    <property type="entry name" value="Sua5_yciO_yrdC"/>
    <property type="match status" value="1"/>
</dbReference>
<dbReference type="InterPro" id="IPR006070">
    <property type="entry name" value="Sua5-like_dom"/>
</dbReference>
<dbReference type="PROSITE" id="PS51163">
    <property type="entry name" value="YRDC"/>
    <property type="match status" value="1"/>
</dbReference>
<dbReference type="InterPro" id="IPR017945">
    <property type="entry name" value="DHBP_synth_RibB-like_a/b_dom"/>
</dbReference>
<name>Q21QR8_ALBFT</name>
<evidence type="ECO:0000256" key="4">
    <source>
        <dbReference type="ARBA" id="ARBA00022490"/>
    </source>
</evidence>
<keyword evidence="5" id="KW-0808">Transferase</keyword>
<keyword evidence="4" id="KW-0963">Cytoplasm</keyword>
<evidence type="ECO:0000313" key="9">
    <source>
        <dbReference type="Proteomes" id="UP000008332"/>
    </source>
</evidence>
<keyword evidence="9" id="KW-1185">Reference proteome</keyword>
<reference evidence="9" key="1">
    <citation type="submission" date="2006-02" db="EMBL/GenBank/DDBJ databases">
        <title>Complete sequence of chromosome of Rhodoferax ferrireducens DSM 15236.</title>
        <authorList>
            <person name="Copeland A."/>
            <person name="Lucas S."/>
            <person name="Lapidus A."/>
            <person name="Barry K."/>
            <person name="Detter J.C."/>
            <person name="Glavina del Rio T."/>
            <person name="Hammon N."/>
            <person name="Israni S."/>
            <person name="Pitluck S."/>
            <person name="Brettin T."/>
            <person name="Bruce D."/>
            <person name="Han C."/>
            <person name="Tapia R."/>
            <person name="Gilna P."/>
            <person name="Kiss H."/>
            <person name="Schmutz J."/>
            <person name="Larimer F."/>
            <person name="Land M."/>
            <person name="Kyrpides N."/>
            <person name="Ivanova N."/>
            <person name="Richardson P."/>
        </authorList>
    </citation>
    <scope>NUCLEOTIDE SEQUENCE [LARGE SCALE GENOMIC DNA]</scope>
    <source>
        <strain evidence="9">ATCC BAA-621 / DSM 15236 / T118</strain>
    </source>
</reference>
<evidence type="ECO:0000256" key="5">
    <source>
        <dbReference type="ARBA" id="ARBA00022679"/>
    </source>
</evidence>
<dbReference type="eggNOG" id="COG0009">
    <property type="taxonomic scope" value="Bacteria"/>
</dbReference>
<protein>
    <recommendedName>
        <fullName evidence="3">L-threonylcarbamoyladenylate synthase</fullName>
        <ecNumber evidence="3">2.7.7.87</ecNumber>
    </recommendedName>
</protein>
<evidence type="ECO:0000256" key="1">
    <source>
        <dbReference type="ARBA" id="ARBA00004496"/>
    </source>
</evidence>
<dbReference type="RefSeq" id="WP_011466443.1">
    <property type="nucleotide sequence ID" value="NC_007908.1"/>
</dbReference>
<dbReference type="PANTHER" id="PTHR17490:SF10">
    <property type="entry name" value="THREONYLCARBAMOYL-AMP SYNTHASE"/>
    <property type="match status" value="1"/>
</dbReference>
<dbReference type="PANTHER" id="PTHR17490">
    <property type="entry name" value="SUA5"/>
    <property type="match status" value="1"/>
</dbReference>
<dbReference type="Gene3D" id="3.90.870.10">
    <property type="entry name" value="DHBP synthase"/>
    <property type="match status" value="1"/>
</dbReference>
<accession>Q21QR8</accession>
<comment type="catalytic activity">
    <reaction evidence="6">
        <text>L-threonine + hydrogencarbonate + ATP = L-threonylcarbamoyladenylate + diphosphate + H2O</text>
        <dbReference type="Rhea" id="RHEA:36407"/>
        <dbReference type="ChEBI" id="CHEBI:15377"/>
        <dbReference type="ChEBI" id="CHEBI:17544"/>
        <dbReference type="ChEBI" id="CHEBI:30616"/>
        <dbReference type="ChEBI" id="CHEBI:33019"/>
        <dbReference type="ChEBI" id="CHEBI:57926"/>
        <dbReference type="ChEBI" id="CHEBI:73682"/>
        <dbReference type="EC" id="2.7.7.87"/>
    </reaction>
</comment>
<dbReference type="OrthoDB" id="8840783at2"/>
<dbReference type="GO" id="GO:0000049">
    <property type="term" value="F:tRNA binding"/>
    <property type="evidence" value="ECO:0007669"/>
    <property type="project" value="TreeGrafter"/>
</dbReference>
<evidence type="ECO:0000259" key="7">
    <source>
        <dbReference type="PROSITE" id="PS51163"/>
    </source>
</evidence>
<proteinExistence type="inferred from homology"/>
<organism evidence="8 9">
    <name type="scientific">Albidiferax ferrireducens (strain ATCC BAA-621 / DSM 15236 / T118)</name>
    <name type="common">Rhodoferax ferrireducens</name>
    <dbReference type="NCBI Taxonomy" id="338969"/>
    <lineage>
        <taxon>Bacteria</taxon>
        <taxon>Pseudomonadati</taxon>
        <taxon>Pseudomonadota</taxon>
        <taxon>Betaproteobacteria</taxon>
        <taxon>Burkholderiales</taxon>
        <taxon>Comamonadaceae</taxon>
        <taxon>Rhodoferax</taxon>
    </lineage>
</organism>
<dbReference type="GO" id="GO:0005737">
    <property type="term" value="C:cytoplasm"/>
    <property type="evidence" value="ECO:0007669"/>
    <property type="project" value="UniProtKB-SubCell"/>
</dbReference>
<dbReference type="InterPro" id="IPR050156">
    <property type="entry name" value="TC-AMP_synthase_SUA5"/>
</dbReference>
<comment type="similarity">
    <text evidence="2">Belongs to the SUA5 family.</text>
</comment>
<sequence>MQLINRGAEPSLDVMKADALTAFRILKAGGVAVLPFDVSYAIFGHTSLAVERVYELKNRTPTKPNGVVGNWDVFNAVMATTERDKALVKCITQDYDLPLSIVAPFRRDHEWLQTSDFGAVRRSTKGDTMDLLLNAGVIHNELARLSWESCTPLFGSSANKSLSGSKFELEDVEDELKAGCDIVIGYGRSKYANKYQIGSTIIELPSWKVLRFGGCYERQAEIIRKHFDVELPPRPATGSMSLV</sequence>
<dbReference type="EMBL" id="CP000267">
    <property type="protein sequence ID" value="ABD71885.1"/>
    <property type="molecule type" value="Genomic_DNA"/>
</dbReference>
<dbReference type="GO" id="GO:0061710">
    <property type="term" value="F:L-threonylcarbamoyladenylate synthase"/>
    <property type="evidence" value="ECO:0007669"/>
    <property type="project" value="UniProtKB-EC"/>
</dbReference>
<feature type="domain" description="YrdC-like" evidence="7">
    <location>
        <begin position="16"/>
        <end position="215"/>
    </location>
</feature>
<dbReference type="GO" id="GO:0006450">
    <property type="term" value="P:regulation of translational fidelity"/>
    <property type="evidence" value="ECO:0007669"/>
    <property type="project" value="TreeGrafter"/>
</dbReference>
<evidence type="ECO:0000256" key="2">
    <source>
        <dbReference type="ARBA" id="ARBA00007663"/>
    </source>
</evidence>
<dbReference type="SUPFAM" id="SSF55821">
    <property type="entry name" value="YrdC/RibB"/>
    <property type="match status" value="1"/>
</dbReference>
<gene>
    <name evidence="8" type="ordered locus">Rfer_4197</name>
</gene>
<evidence type="ECO:0000256" key="3">
    <source>
        <dbReference type="ARBA" id="ARBA00012584"/>
    </source>
</evidence>
<dbReference type="GO" id="GO:0003725">
    <property type="term" value="F:double-stranded RNA binding"/>
    <property type="evidence" value="ECO:0007669"/>
    <property type="project" value="InterPro"/>
</dbReference>
<dbReference type="Proteomes" id="UP000008332">
    <property type="component" value="Chromosome"/>
</dbReference>
<dbReference type="KEGG" id="rfr:Rfer_4197"/>
<dbReference type="HOGENOM" id="CLU_1147819_0_0_4"/>
<dbReference type="EC" id="2.7.7.87" evidence="3"/>
<dbReference type="AlphaFoldDB" id="Q21QR8"/>
<comment type="subcellular location">
    <subcellularLocation>
        <location evidence="1">Cytoplasm</location>
    </subcellularLocation>
</comment>
<evidence type="ECO:0000313" key="8">
    <source>
        <dbReference type="EMBL" id="ABD71885.1"/>
    </source>
</evidence>